<protein>
    <recommendedName>
        <fullName evidence="2">Serine aminopeptidase S33 domain-containing protein</fullName>
    </recommendedName>
</protein>
<gene>
    <name evidence="3" type="ORF">A9Q02_21225</name>
</gene>
<comment type="caution">
    <text evidence="3">The sequence shown here is derived from an EMBL/GenBank/DDBJ whole genome shotgun (WGS) entry which is preliminary data.</text>
</comment>
<proteinExistence type="predicted"/>
<feature type="transmembrane region" description="Helical" evidence="1">
    <location>
        <begin position="425"/>
        <end position="443"/>
    </location>
</feature>
<feature type="transmembrane region" description="Helical" evidence="1">
    <location>
        <begin position="272"/>
        <end position="290"/>
    </location>
</feature>
<name>A0A2H3KZJ7_9CHLR</name>
<evidence type="ECO:0000256" key="1">
    <source>
        <dbReference type="SAM" id="Phobius"/>
    </source>
</evidence>
<accession>A0A2H3KZJ7</accession>
<dbReference type="PANTHER" id="PTHR43798:SF33">
    <property type="entry name" value="HYDROLASE, PUTATIVE (AFU_ORTHOLOGUE AFUA_2G14860)-RELATED"/>
    <property type="match status" value="1"/>
</dbReference>
<dbReference type="OrthoDB" id="139782at2"/>
<feature type="transmembrane region" description="Helical" evidence="1">
    <location>
        <begin position="511"/>
        <end position="532"/>
    </location>
</feature>
<feature type="domain" description="Serine aminopeptidase S33" evidence="2">
    <location>
        <begin position="65"/>
        <end position="170"/>
    </location>
</feature>
<dbReference type="SUPFAM" id="SSF53474">
    <property type="entry name" value="alpha/beta-Hydrolases"/>
    <property type="match status" value="1"/>
</dbReference>
<feature type="transmembrane region" description="Helical" evidence="1">
    <location>
        <begin position="391"/>
        <end position="413"/>
    </location>
</feature>
<dbReference type="Proteomes" id="UP000220922">
    <property type="component" value="Unassembled WGS sequence"/>
</dbReference>
<evidence type="ECO:0000259" key="2">
    <source>
        <dbReference type="Pfam" id="PF12146"/>
    </source>
</evidence>
<feature type="transmembrane region" description="Helical" evidence="1">
    <location>
        <begin position="481"/>
        <end position="504"/>
    </location>
</feature>
<reference evidence="3 4" key="1">
    <citation type="submission" date="2016-05" db="EMBL/GenBank/DDBJ databases">
        <authorList>
            <person name="Lavstsen T."/>
            <person name="Jespersen J.S."/>
        </authorList>
    </citation>
    <scope>NUCLEOTIDE SEQUENCE [LARGE SCALE GENOMIC DNA]</scope>
    <source>
        <strain evidence="3 4">B7-9</strain>
    </source>
</reference>
<dbReference type="InterPro" id="IPR022742">
    <property type="entry name" value="Hydrolase_4"/>
</dbReference>
<feature type="transmembrane region" description="Helical" evidence="1">
    <location>
        <begin position="336"/>
        <end position="363"/>
    </location>
</feature>
<feature type="transmembrane region" description="Helical" evidence="1">
    <location>
        <begin position="311"/>
        <end position="330"/>
    </location>
</feature>
<evidence type="ECO:0000313" key="3">
    <source>
        <dbReference type="EMBL" id="PDW01140.1"/>
    </source>
</evidence>
<dbReference type="AlphaFoldDB" id="A0A2H3KZJ7"/>
<keyword evidence="1" id="KW-0812">Transmembrane</keyword>
<keyword evidence="4" id="KW-1185">Reference proteome</keyword>
<dbReference type="Gene3D" id="3.40.50.1820">
    <property type="entry name" value="alpha/beta hydrolase"/>
    <property type="match status" value="1"/>
</dbReference>
<dbReference type="Pfam" id="PF12146">
    <property type="entry name" value="Hydrolase_4"/>
    <property type="match status" value="1"/>
</dbReference>
<keyword evidence="1" id="KW-0472">Membrane</keyword>
<dbReference type="InterPro" id="IPR050266">
    <property type="entry name" value="AB_hydrolase_sf"/>
</dbReference>
<evidence type="ECO:0000313" key="4">
    <source>
        <dbReference type="Proteomes" id="UP000220922"/>
    </source>
</evidence>
<keyword evidence="1" id="KW-1133">Transmembrane helix</keyword>
<dbReference type="GO" id="GO:0016020">
    <property type="term" value="C:membrane"/>
    <property type="evidence" value="ECO:0007669"/>
    <property type="project" value="TreeGrafter"/>
</dbReference>
<dbReference type="RefSeq" id="WP_097650482.1">
    <property type="nucleotide sequence ID" value="NZ_LYXE01000014.1"/>
</dbReference>
<dbReference type="PANTHER" id="PTHR43798">
    <property type="entry name" value="MONOACYLGLYCEROL LIPASE"/>
    <property type="match status" value="1"/>
</dbReference>
<dbReference type="EMBL" id="LYXE01000014">
    <property type="protein sequence ID" value="PDW01140.1"/>
    <property type="molecule type" value="Genomic_DNA"/>
</dbReference>
<organism evidence="3 4">
    <name type="scientific">Candidatus Chloroploca asiatica</name>
    <dbReference type="NCBI Taxonomy" id="1506545"/>
    <lineage>
        <taxon>Bacteria</taxon>
        <taxon>Bacillati</taxon>
        <taxon>Chloroflexota</taxon>
        <taxon>Chloroflexia</taxon>
        <taxon>Chloroflexales</taxon>
        <taxon>Chloroflexineae</taxon>
        <taxon>Oscillochloridaceae</taxon>
        <taxon>Candidatus Chloroploca</taxon>
    </lineage>
</organism>
<dbReference type="InterPro" id="IPR029058">
    <property type="entry name" value="AB_hydrolase_fold"/>
</dbReference>
<feature type="transmembrane region" description="Helical" evidence="1">
    <location>
        <begin position="455"/>
        <end position="475"/>
    </location>
</feature>
<feature type="transmembrane region" description="Helical" evidence="1">
    <location>
        <begin position="12"/>
        <end position="34"/>
    </location>
</feature>
<sequence>MKNPSAPRLGHVGIWLATVLGIAAMAGGLMQLWLPHQQLHTEQLRLGTLPVRMVTDPRTDADAPAVLIAHGFAASHQIMLPFAVTLAHAGYRVYLLDFPGHGQNPTPLRGDMTDREGRHRQLRTALDEVMALARTRGATEIGLLGHSMGSEVVVRYAQEHPGITAVVGVSLVYGEISATSPPNLLVITGALEPGLHPLAQHVADTAAGGSGTRDTTYGNFVDGTARRVVFAPGVEHIGVLFSPISMARALAWFQQAMPVASPTPEPYLDNRAPWLGMTLLGASLLFLPLAQIIARLRPAPCRDARPALRHWWWGTALVPALIAPIAVRLFPTGDWLPILVGGPLALHFAVYGLTTLIGVGVLVRRSQQPSTVSGSAALPVLLQPDRRWRDLLVISAAALLIIGYVLLSFGLPIHTFVLNYVPPVTRLPTVAAIIALMLPYFLADEWLTRGPWAPRGAYVITKLVLIASLALAIALNAQLFFLVLIAPLFGAYFLIYGLFSWIVFQRAGTPLIGALSNSVIFAWIVAVTFPLVR</sequence>